<dbReference type="PRINTS" id="PR00502">
    <property type="entry name" value="NUDIXFAMILY"/>
</dbReference>
<proteinExistence type="predicted"/>
<sequence>MNFVEKTIGKKSIYEGKIINLNLLKVKLPNGKESNREIVNHPGGVAILTYKDQDTLIMVEQFRKPFERMVLEIPAGKLEKGEDPETCGKRELEEETGYKSKNFNYLGKIITSPGFCDEIIYIYEARDLYKGRDDIGDEDEFINLKEIKIDRIKDMIKSGDIEDAKTVSSFMFI</sequence>
<organism evidence="4 5">
    <name type="scientific">Clostridium tyrobutyricum DIVETGP</name>
    <dbReference type="NCBI Taxonomy" id="1408889"/>
    <lineage>
        <taxon>Bacteria</taxon>
        <taxon>Bacillati</taxon>
        <taxon>Bacillota</taxon>
        <taxon>Clostridia</taxon>
        <taxon>Eubacteriales</taxon>
        <taxon>Clostridiaceae</taxon>
        <taxon>Clostridium</taxon>
    </lineage>
</organism>
<dbReference type="OrthoDB" id="9806150at2"/>
<dbReference type="SUPFAM" id="SSF55811">
    <property type="entry name" value="Nudix"/>
    <property type="match status" value="1"/>
</dbReference>
<accession>W6N2K3</accession>
<protein>
    <submittedName>
        <fullName evidence="4">ADP-ribose pyrophosphatase</fullName>
        <ecNumber evidence="4">3.6.1.13</ecNumber>
    </submittedName>
</protein>
<gene>
    <name evidence="4" type="ORF">CTDIVETGP_0100</name>
</gene>
<dbReference type="EMBL" id="CBXI010000003">
    <property type="protein sequence ID" value="CDL90030.1"/>
    <property type="molecule type" value="Genomic_DNA"/>
</dbReference>
<evidence type="ECO:0000256" key="2">
    <source>
        <dbReference type="ARBA" id="ARBA00022801"/>
    </source>
</evidence>
<reference evidence="4 5" key="1">
    <citation type="journal article" date="2015" name="Genome Announc.">
        <title>Draft Genome Sequence of Clostridium tyrobutyricum Strain DIVETGP, Isolated from Cow's Milk for Grana Padano Production.</title>
        <authorList>
            <person name="Soggiu A."/>
            <person name="Piras C."/>
            <person name="Gaiarsa S."/>
            <person name="Sassera D."/>
            <person name="Roncada P."/>
            <person name="Bendixen E."/>
            <person name="Brasca M."/>
            <person name="Bonizzi L."/>
        </authorList>
    </citation>
    <scope>NUCLEOTIDE SEQUENCE [LARGE SCALE GENOMIC DNA]</scope>
    <source>
        <strain evidence="4 5">DIVETGP</strain>
    </source>
</reference>
<dbReference type="PANTHER" id="PTHR11839:SF18">
    <property type="entry name" value="NUDIX HYDROLASE DOMAIN-CONTAINING PROTEIN"/>
    <property type="match status" value="1"/>
</dbReference>
<keyword evidence="2 4" id="KW-0378">Hydrolase</keyword>
<dbReference type="GeneID" id="29418476"/>
<comment type="caution">
    <text evidence="4">The sequence shown here is derived from an EMBL/GenBank/DDBJ whole genome shotgun (WGS) entry which is preliminary data.</text>
</comment>
<evidence type="ECO:0000256" key="1">
    <source>
        <dbReference type="ARBA" id="ARBA00001946"/>
    </source>
</evidence>
<dbReference type="GO" id="GO:0019693">
    <property type="term" value="P:ribose phosphate metabolic process"/>
    <property type="evidence" value="ECO:0007669"/>
    <property type="project" value="TreeGrafter"/>
</dbReference>
<dbReference type="RefSeq" id="WP_017750748.1">
    <property type="nucleotide sequence ID" value="NZ_CBXI010000003.1"/>
</dbReference>
<dbReference type="Pfam" id="PF00293">
    <property type="entry name" value="NUDIX"/>
    <property type="match status" value="1"/>
</dbReference>
<dbReference type="GO" id="GO:0005829">
    <property type="term" value="C:cytosol"/>
    <property type="evidence" value="ECO:0007669"/>
    <property type="project" value="TreeGrafter"/>
</dbReference>
<dbReference type="PANTHER" id="PTHR11839">
    <property type="entry name" value="UDP/ADP-SUGAR PYROPHOSPHATASE"/>
    <property type="match status" value="1"/>
</dbReference>
<dbReference type="GO" id="GO:0047631">
    <property type="term" value="F:ADP-ribose diphosphatase activity"/>
    <property type="evidence" value="ECO:0007669"/>
    <property type="project" value="UniProtKB-EC"/>
</dbReference>
<dbReference type="InterPro" id="IPR020476">
    <property type="entry name" value="Nudix_hydrolase"/>
</dbReference>
<evidence type="ECO:0000313" key="5">
    <source>
        <dbReference type="Proteomes" id="UP000019482"/>
    </source>
</evidence>
<feature type="domain" description="Nudix hydrolase" evidence="3">
    <location>
        <begin position="39"/>
        <end position="169"/>
    </location>
</feature>
<dbReference type="InterPro" id="IPR015797">
    <property type="entry name" value="NUDIX_hydrolase-like_dom_sf"/>
</dbReference>
<dbReference type="PROSITE" id="PS51462">
    <property type="entry name" value="NUDIX"/>
    <property type="match status" value="1"/>
</dbReference>
<dbReference type="AlphaFoldDB" id="W6N2K3"/>
<comment type="cofactor">
    <cofactor evidence="1">
        <name>Mg(2+)</name>
        <dbReference type="ChEBI" id="CHEBI:18420"/>
    </cofactor>
</comment>
<keyword evidence="5" id="KW-1185">Reference proteome</keyword>
<dbReference type="Proteomes" id="UP000019482">
    <property type="component" value="Unassembled WGS sequence"/>
</dbReference>
<dbReference type="EC" id="3.6.1.13" evidence="4"/>
<evidence type="ECO:0000313" key="4">
    <source>
        <dbReference type="EMBL" id="CDL90030.1"/>
    </source>
</evidence>
<dbReference type="InterPro" id="IPR000086">
    <property type="entry name" value="NUDIX_hydrolase_dom"/>
</dbReference>
<dbReference type="GO" id="GO:0006753">
    <property type="term" value="P:nucleoside phosphate metabolic process"/>
    <property type="evidence" value="ECO:0007669"/>
    <property type="project" value="TreeGrafter"/>
</dbReference>
<dbReference type="FunFam" id="3.90.79.10:FF:000024">
    <property type="entry name" value="ADP-ribose pyrophosphatase"/>
    <property type="match status" value="1"/>
</dbReference>
<dbReference type="CDD" id="cd03424">
    <property type="entry name" value="NUDIX_ADPRase_Nudt5_UGPPase_Nudt14"/>
    <property type="match status" value="1"/>
</dbReference>
<evidence type="ECO:0000259" key="3">
    <source>
        <dbReference type="PROSITE" id="PS51462"/>
    </source>
</evidence>
<dbReference type="Gene3D" id="3.90.79.10">
    <property type="entry name" value="Nucleoside Triphosphate Pyrophosphohydrolase"/>
    <property type="match status" value="1"/>
</dbReference>
<name>W6N2K3_CLOTY</name>